<keyword evidence="3" id="KW-1185">Reference proteome</keyword>
<dbReference type="EMBL" id="BAABJM010000004">
    <property type="protein sequence ID" value="GAA5060380.1"/>
    <property type="molecule type" value="Genomic_DNA"/>
</dbReference>
<accession>A0ABP9KN53</accession>
<dbReference type="Gene3D" id="3.10.180.10">
    <property type="entry name" value="2,3-Dihydroxybiphenyl 1,2-Dioxygenase, domain 1"/>
    <property type="match status" value="1"/>
</dbReference>
<evidence type="ECO:0000313" key="3">
    <source>
        <dbReference type="Proteomes" id="UP001500603"/>
    </source>
</evidence>
<gene>
    <name evidence="2" type="ORF">GCM10023318_41720</name>
</gene>
<dbReference type="SUPFAM" id="SSF54593">
    <property type="entry name" value="Glyoxalase/Bleomycin resistance protein/Dihydroxybiphenyl dioxygenase"/>
    <property type="match status" value="1"/>
</dbReference>
<proteinExistence type="predicted"/>
<reference evidence="3" key="1">
    <citation type="journal article" date="2019" name="Int. J. Syst. Evol. Microbiol.">
        <title>The Global Catalogue of Microorganisms (GCM) 10K type strain sequencing project: providing services to taxonomists for standard genome sequencing and annotation.</title>
        <authorList>
            <consortium name="The Broad Institute Genomics Platform"/>
            <consortium name="The Broad Institute Genome Sequencing Center for Infectious Disease"/>
            <person name="Wu L."/>
            <person name="Ma J."/>
        </authorList>
    </citation>
    <scope>NUCLEOTIDE SEQUENCE [LARGE SCALE GENOMIC DNA]</scope>
    <source>
        <strain evidence="3">JCM 18298</strain>
    </source>
</reference>
<sequence>MKAADQFHLGIVADDLEATKASLAAVLGYEWGAEVGGPVAVTLPTGDTTLDIRCVYSLTVPRLEIVRSIPDTMWSPATSPGFGIHHVGFWSDDVAADIAHLSAESYVVEVVRTISGRPFFAFLVGERGFRIEVVDRAAREGLRRCWTAPESREQQEIHG</sequence>
<dbReference type="Proteomes" id="UP001500603">
    <property type="component" value="Unassembled WGS sequence"/>
</dbReference>
<dbReference type="PROSITE" id="PS51819">
    <property type="entry name" value="VOC"/>
    <property type="match status" value="1"/>
</dbReference>
<dbReference type="Pfam" id="PF13669">
    <property type="entry name" value="Glyoxalase_4"/>
    <property type="match status" value="1"/>
</dbReference>
<organism evidence="2 3">
    <name type="scientific">Nocardia callitridis</name>
    <dbReference type="NCBI Taxonomy" id="648753"/>
    <lineage>
        <taxon>Bacteria</taxon>
        <taxon>Bacillati</taxon>
        <taxon>Actinomycetota</taxon>
        <taxon>Actinomycetes</taxon>
        <taxon>Mycobacteriales</taxon>
        <taxon>Nocardiaceae</taxon>
        <taxon>Nocardia</taxon>
    </lineage>
</organism>
<dbReference type="InterPro" id="IPR037523">
    <property type="entry name" value="VOC_core"/>
</dbReference>
<evidence type="ECO:0000313" key="2">
    <source>
        <dbReference type="EMBL" id="GAA5060380.1"/>
    </source>
</evidence>
<comment type="caution">
    <text evidence="2">The sequence shown here is derived from an EMBL/GenBank/DDBJ whole genome shotgun (WGS) entry which is preliminary data.</text>
</comment>
<evidence type="ECO:0000259" key="1">
    <source>
        <dbReference type="PROSITE" id="PS51819"/>
    </source>
</evidence>
<name>A0ABP9KN53_9NOCA</name>
<protein>
    <submittedName>
        <fullName evidence="2">VOC family protein</fullName>
    </submittedName>
</protein>
<dbReference type="InterPro" id="IPR029068">
    <property type="entry name" value="Glyas_Bleomycin-R_OHBP_Dase"/>
</dbReference>
<feature type="domain" description="VOC" evidence="1">
    <location>
        <begin position="3"/>
        <end position="136"/>
    </location>
</feature>
<dbReference type="RefSeq" id="WP_345497245.1">
    <property type="nucleotide sequence ID" value="NZ_BAABJM010000004.1"/>
</dbReference>